<feature type="transmembrane region" description="Helical" evidence="1">
    <location>
        <begin position="78"/>
        <end position="96"/>
    </location>
</feature>
<accession>A0AAE3IPB2</accession>
<sequence>MFVFLSGLSAFISSQHKPVKEATVFLRKRGLWLIIVEIVLVTLGLTFNPFYNFIILQVIWAIGCSMLLLSFFRTSYKAILITGLVLVLGHNLTDWISLPQNGISGNLIKILLTAFGTVIPVDDKHLIGVFYSILPWTGIMFMGYAAGAWYKKDFNPAKRKQYLLISGAALLLLFVILRLINGYGDPAPRRDFGAILPNILSFLNVSKYPPSLQYTCLMLGPALLFLAVSEHLRGRIAGMLRTYGRVPFFYYLLHFYLLHTLLVIAFFATGHGANEIAAFPMPFYFRPVNFGFSLPVVYLIWIFSVAVLYQPCRWFWKYKQTHSYRWLRYL</sequence>
<keyword evidence="4" id="KW-1185">Reference proteome</keyword>
<proteinExistence type="predicted"/>
<gene>
    <name evidence="3" type="ORF">OD355_13770</name>
</gene>
<feature type="transmembrane region" description="Helical" evidence="1">
    <location>
        <begin position="162"/>
        <end position="180"/>
    </location>
</feature>
<dbReference type="PANTHER" id="PTHR40407">
    <property type="entry name" value="MEMBRANE PROTEIN-LIKE PROTEIN"/>
    <property type="match status" value="1"/>
</dbReference>
<keyword evidence="1" id="KW-0812">Transmembrane</keyword>
<evidence type="ECO:0000259" key="2">
    <source>
        <dbReference type="Pfam" id="PF07786"/>
    </source>
</evidence>
<reference evidence="3" key="1">
    <citation type="submission" date="2022-10" db="EMBL/GenBank/DDBJ databases">
        <authorList>
            <person name="Kim H.S."/>
            <person name="Kim J.-S."/>
            <person name="Suh M.K."/>
            <person name="Eom M.K."/>
            <person name="Lee J.-S."/>
        </authorList>
    </citation>
    <scope>NUCLEOTIDE SEQUENCE</scope>
    <source>
        <strain evidence="3">LIP-5</strain>
    </source>
</reference>
<dbReference type="Pfam" id="PF07786">
    <property type="entry name" value="HGSNAT_cat"/>
    <property type="match status" value="1"/>
</dbReference>
<dbReference type="EMBL" id="JAOTPL010000045">
    <property type="protein sequence ID" value="MCU7695589.1"/>
    <property type="molecule type" value="Genomic_DNA"/>
</dbReference>
<keyword evidence="1" id="KW-1133">Transmembrane helix</keyword>
<feature type="transmembrane region" description="Helical" evidence="1">
    <location>
        <begin position="127"/>
        <end position="150"/>
    </location>
</feature>
<dbReference type="PANTHER" id="PTHR40407:SF1">
    <property type="entry name" value="HEPARAN-ALPHA-GLUCOSAMINIDE N-ACETYLTRANSFERASE CATALYTIC DOMAIN-CONTAINING PROTEIN"/>
    <property type="match status" value="1"/>
</dbReference>
<feature type="transmembrane region" description="Helical" evidence="1">
    <location>
        <begin position="288"/>
        <end position="309"/>
    </location>
</feature>
<dbReference type="AlphaFoldDB" id="A0AAE3IPB2"/>
<dbReference type="Proteomes" id="UP001209317">
    <property type="component" value="Unassembled WGS sequence"/>
</dbReference>
<dbReference type="InterPro" id="IPR012429">
    <property type="entry name" value="HGSNAT_cat"/>
</dbReference>
<name>A0AAE3IPB2_9BACT</name>
<feature type="transmembrane region" description="Helical" evidence="1">
    <location>
        <begin position="54"/>
        <end position="72"/>
    </location>
</feature>
<organism evidence="3 4">
    <name type="scientific">Haoranjiania flava</name>
    <dbReference type="NCBI Taxonomy" id="1856322"/>
    <lineage>
        <taxon>Bacteria</taxon>
        <taxon>Pseudomonadati</taxon>
        <taxon>Bacteroidota</taxon>
        <taxon>Chitinophagia</taxon>
        <taxon>Chitinophagales</taxon>
        <taxon>Chitinophagaceae</taxon>
        <taxon>Haoranjiania</taxon>
    </lineage>
</organism>
<comment type="caution">
    <text evidence="3">The sequence shown here is derived from an EMBL/GenBank/DDBJ whole genome shotgun (WGS) entry which is preliminary data.</text>
</comment>
<protein>
    <submittedName>
        <fullName evidence="3">Heparan-alpha-glucosaminide N-acetyltransferase domain-containing protein</fullName>
    </submittedName>
</protein>
<feature type="domain" description="Heparan-alpha-glucosaminide N-acetyltransferase catalytic" evidence="2">
    <location>
        <begin position="1"/>
        <end position="155"/>
    </location>
</feature>
<evidence type="ECO:0000313" key="3">
    <source>
        <dbReference type="EMBL" id="MCU7695589.1"/>
    </source>
</evidence>
<feature type="transmembrane region" description="Helical" evidence="1">
    <location>
        <begin position="248"/>
        <end position="268"/>
    </location>
</feature>
<feature type="transmembrane region" description="Helical" evidence="1">
    <location>
        <begin position="211"/>
        <end position="228"/>
    </location>
</feature>
<evidence type="ECO:0000256" key="1">
    <source>
        <dbReference type="SAM" id="Phobius"/>
    </source>
</evidence>
<keyword evidence="1" id="KW-0472">Membrane</keyword>
<feature type="transmembrane region" description="Helical" evidence="1">
    <location>
        <begin position="30"/>
        <end position="47"/>
    </location>
</feature>
<evidence type="ECO:0000313" key="4">
    <source>
        <dbReference type="Proteomes" id="UP001209317"/>
    </source>
</evidence>